<dbReference type="SUPFAM" id="SSF89796">
    <property type="entry name" value="CoA-transferase family III (CaiB/BaiF)"/>
    <property type="match status" value="1"/>
</dbReference>
<evidence type="ECO:0000256" key="1">
    <source>
        <dbReference type="ARBA" id="ARBA00022679"/>
    </source>
</evidence>
<dbReference type="InterPro" id="IPR050483">
    <property type="entry name" value="CoA-transferase_III_domain"/>
</dbReference>
<dbReference type="AlphaFoldDB" id="A0A1M4WZ56"/>
<evidence type="ECO:0000313" key="3">
    <source>
        <dbReference type="EMBL" id="SHE86343.1"/>
    </source>
</evidence>
<dbReference type="Proteomes" id="UP000184295">
    <property type="component" value="Unassembled WGS sequence"/>
</dbReference>
<keyword evidence="1 3" id="KW-0808">Transferase</keyword>
<protein>
    <submittedName>
        <fullName evidence="3">Crotonobetainyl-CoA:carnitine CoA-transferase CaiB</fullName>
    </submittedName>
</protein>
<dbReference type="PANTHER" id="PTHR48207">
    <property type="entry name" value="SUCCINATE--HYDROXYMETHYLGLUTARATE COA-TRANSFERASE"/>
    <property type="match status" value="1"/>
</dbReference>
<dbReference type="Pfam" id="PF02515">
    <property type="entry name" value="CoA_transf_3"/>
    <property type="match status" value="1"/>
</dbReference>
<dbReference type="InterPro" id="IPR044855">
    <property type="entry name" value="CoA-Trfase_III_dom3_sf"/>
</dbReference>
<proteinExistence type="predicted"/>
<organism evidence="3 4">
    <name type="scientific">Ferrithrix thermotolerans DSM 19514</name>
    <dbReference type="NCBI Taxonomy" id="1121881"/>
    <lineage>
        <taxon>Bacteria</taxon>
        <taxon>Bacillati</taxon>
        <taxon>Actinomycetota</taxon>
        <taxon>Acidimicrobiia</taxon>
        <taxon>Acidimicrobiales</taxon>
        <taxon>Acidimicrobiaceae</taxon>
        <taxon>Ferrithrix</taxon>
    </lineage>
</organism>
<keyword evidence="4" id="KW-1185">Reference proteome</keyword>
<sequence>MADFSRVLAGPYTTMMLGDLGAEVIKVESPQGDDTRRWKPPVLDGESTYFLSVNRNKRSVVLDFKDPKDLHLARLLAKNCDVMIENYMPGTLERFGLGYEQVAQDNPSVIYGTITGFGEDGGRELPGYDLVAQATSGLMSITGPKEGPPFKSGVAIVDVICGLHLAVGILAALDLRHRTGTGQRVSVSLLSAALAAMVNQTESYVATGVVPSRMGNAHPSLFPYEPFQTSDGLLVIAIGNDTQFERLCDALGDPSLAKNPLYLTNEARVVNRDKLKLRIEELLSKQSAYEWAKTLNTYKVPCGPINTIAQGISLASELGLDPIVRQFDERGKEIPTVASPISFSRTKVTYRRTPPKPNQDGETVRAWLNSLDKDETRD</sequence>
<dbReference type="PANTHER" id="PTHR48207:SF3">
    <property type="entry name" value="SUCCINATE--HYDROXYMETHYLGLUTARATE COA-TRANSFERASE"/>
    <property type="match status" value="1"/>
</dbReference>
<name>A0A1M4WZ56_9ACTN</name>
<evidence type="ECO:0000256" key="2">
    <source>
        <dbReference type="SAM" id="MobiDB-lite"/>
    </source>
</evidence>
<dbReference type="EMBL" id="FQUL01000031">
    <property type="protein sequence ID" value="SHE86343.1"/>
    <property type="molecule type" value="Genomic_DNA"/>
</dbReference>
<accession>A0A1M4WZ56</accession>
<dbReference type="InterPro" id="IPR023606">
    <property type="entry name" value="CoA-Trfase_III_dom_1_sf"/>
</dbReference>
<dbReference type="GO" id="GO:0008410">
    <property type="term" value="F:CoA-transferase activity"/>
    <property type="evidence" value="ECO:0007669"/>
    <property type="project" value="TreeGrafter"/>
</dbReference>
<dbReference type="Gene3D" id="3.30.1540.10">
    <property type="entry name" value="formyl-coa transferase, domain 3"/>
    <property type="match status" value="1"/>
</dbReference>
<gene>
    <name evidence="3" type="ORF">SAMN02745225_01833</name>
</gene>
<dbReference type="InterPro" id="IPR003673">
    <property type="entry name" value="CoA-Trfase_fam_III"/>
</dbReference>
<reference evidence="4" key="1">
    <citation type="submission" date="2016-11" db="EMBL/GenBank/DDBJ databases">
        <authorList>
            <person name="Varghese N."/>
            <person name="Submissions S."/>
        </authorList>
    </citation>
    <scope>NUCLEOTIDE SEQUENCE [LARGE SCALE GENOMIC DNA]</scope>
    <source>
        <strain evidence="4">DSM 19514</strain>
    </source>
</reference>
<dbReference type="STRING" id="1121881.SAMN02745225_01833"/>
<evidence type="ECO:0000313" key="4">
    <source>
        <dbReference type="Proteomes" id="UP000184295"/>
    </source>
</evidence>
<dbReference type="Gene3D" id="3.40.50.10540">
    <property type="entry name" value="Crotonobetainyl-coa:carnitine coa-transferase, domain 1"/>
    <property type="match status" value="1"/>
</dbReference>
<feature type="region of interest" description="Disordered" evidence="2">
    <location>
        <begin position="349"/>
        <end position="378"/>
    </location>
</feature>